<gene>
    <name evidence="6" type="ORF">CU320_10205</name>
    <name evidence="7" type="ORF">CWI32_05840</name>
    <name evidence="5" type="ORF">F906_00694</name>
</gene>
<evidence type="ECO:0000256" key="3">
    <source>
        <dbReference type="SAM" id="SignalP"/>
    </source>
</evidence>
<feature type="compositionally biased region" description="Polar residues" evidence="1">
    <location>
        <begin position="172"/>
        <end position="188"/>
    </location>
</feature>
<dbReference type="SMART" id="SM00978">
    <property type="entry name" value="Tim44"/>
    <property type="match status" value="1"/>
</dbReference>
<accession>N9MAV3</accession>
<feature type="transmembrane region" description="Helical" evidence="2">
    <location>
        <begin position="118"/>
        <end position="135"/>
    </location>
</feature>
<evidence type="ECO:0000256" key="2">
    <source>
        <dbReference type="SAM" id="Phobius"/>
    </source>
</evidence>
<keyword evidence="2" id="KW-0812">Transmembrane</keyword>
<dbReference type="SUPFAM" id="SSF54427">
    <property type="entry name" value="NTF2-like"/>
    <property type="match status" value="1"/>
</dbReference>
<dbReference type="Proteomes" id="UP000242351">
    <property type="component" value="Unassembled WGS sequence"/>
</dbReference>
<keyword evidence="8" id="KW-1185">Reference proteome</keyword>
<dbReference type="Proteomes" id="UP000243446">
    <property type="component" value="Unassembled WGS sequence"/>
</dbReference>
<evidence type="ECO:0000313" key="5">
    <source>
        <dbReference type="EMBL" id="ENW87454.1"/>
    </source>
</evidence>
<sequence length="334" mass="34674">MQVRQRGLITGILTAVLLVAPFAAEAKRAGGGKSHGMQRSAQPTQSYQQPRQAAPAQQAPAAGAATQQKSGPGVGGMVAAGVAGAAIGAVAANALADDQSVAASEAQAAPAEEEKGGIPGWIWILLAAAVAFFIFRKMGAKKKVASNPFAPNSGAGNTAPFGQAPTAPRGGDNSNIFGQNVGGQTPSTNAPFGSAPVNTAPFGTAYTQSGSQLPDGTEPAAFLRVARQRFNHIQSMNTASNISEIQRYLTPDLYQSMRNDIMSNQDQDVAEFSNLNAMVVDSSTDNGQYIVSVRFTGTVSEDLNSLPQPFAEIWHFTKPAGSNQDWVVAGIQQD</sequence>
<dbReference type="PANTHER" id="PTHR41542">
    <property type="entry name" value="BLL5807 PROTEIN"/>
    <property type="match status" value="1"/>
</dbReference>
<reference evidence="6 9" key="4">
    <citation type="submission" date="2017-12" db="EMBL/GenBank/DDBJ databases">
        <title>Revising the taxonomy of the Acinetobacter lwoffii group: the description of Acinetobacter pseudolwoffii sp. nov. and emended description of Acinetobacter lwoffii.</title>
        <authorList>
            <person name="Nemec A."/>
        </authorList>
    </citation>
    <scope>NUCLEOTIDE SEQUENCE [LARGE SCALE GENOMIC DNA]</scope>
    <source>
        <strain evidence="6 9">ANC 5347</strain>
    </source>
</reference>
<accession>A0A2H9UKE7</accession>
<keyword evidence="2" id="KW-0472">Membrane</keyword>
<evidence type="ECO:0000259" key="4">
    <source>
        <dbReference type="SMART" id="SM00978"/>
    </source>
</evidence>
<dbReference type="Proteomes" id="UP000023774">
    <property type="component" value="Unassembled WGS sequence"/>
</dbReference>
<dbReference type="OrthoDB" id="5298777at2"/>
<proteinExistence type="predicted"/>
<evidence type="ECO:0000313" key="7">
    <source>
        <dbReference type="EMBL" id="PJO75894.1"/>
    </source>
</evidence>
<dbReference type="AlphaFoldDB" id="N9MAV3"/>
<feature type="region of interest" description="Disordered" evidence="1">
    <location>
        <begin position="29"/>
        <end position="70"/>
    </location>
</feature>
<dbReference type="EMBL" id="PHRG01000002">
    <property type="protein sequence ID" value="PJO75894.1"/>
    <property type="molecule type" value="Genomic_DNA"/>
</dbReference>
<evidence type="ECO:0000313" key="8">
    <source>
        <dbReference type="Proteomes" id="UP000023774"/>
    </source>
</evidence>
<dbReference type="InterPro" id="IPR007379">
    <property type="entry name" value="Tim44-like_dom"/>
</dbReference>
<reference evidence="6 9" key="3">
    <citation type="submission" date="2017-11" db="EMBL/GenBank/DDBJ databases">
        <authorList>
            <person name="Han C.G."/>
        </authorList>
    </citation>
    <scope>NUCLEOTIDE SEQUENCE [LARGE SCALE GENOMIC DNA]</scope>
    <source>
        <strain evidence="6 9">ANC 5347</strain>
    </source>
</reference>
<feature type="domain" description="Tim44-like" evidence="4">
    <location>
        <begin position="202"/>
        <end position="333"/>
    </location>
</feature>
<evidence type="ECO:0000313" key="9">
    <source>
        <dbReference type="Proteomes" id="UP000242351"/>
    </source>
</evidence>
<dbReference type="PANTHER" id="PTHR41542:SF1">
    <property type="entry name" value="BLL5807 PROTEIN"/>
    <property type="match status" value="1"/>
</dbReference>
<dbReference type="PATRIC" id="fig|1217709.3.peg.656"/>
<feature type="chain" id="PRO_5044736998" evidence="3">
    <location>
        <begin position="27"/>
        <end position="334"/>
    </location>
</feature>
<evidence type="ECO:0000256" key="1">
    <source>
        <dbReference type="SAM" id="MobiDB-lite"/>
    </source>
</evidence>
<comment type="caution">
    <text evidence="5">The sequence shown here is derived from an EMBL/GenBank/DDBJ whole genome shotgun (WGS) entry which is preliminary data.</text>
</comment>
<accession>A0A2H9YTG0</accession>
<reference evidence="5 8" key="1">
    <citation type="submission" date="2013-02" db="EMBL/GenBank/DDBJ databases">
        <title>The Genome Sequence of Acinetobacter sp. NIPH 713.</title>
        <authorList>
            <consortium name="The Broad Institute Genome Sequencing Platform"/>
            <consortium name="The Broad Institute Genome Sequencing Center for Infectious Disease"/>
            <person name="Cerqueira G."/>
            <person name="Feldgarden M."/>
            <person name="Courvalin P."/>
            <person name="Perichon B."/>
            <person name="Grillot-Courvalin C."/>
            <person name="Clermont D."/>
            <person name="Rocha E."/>
            <person name="Yoon E.-J."/>
            <person name="Nemec A."/>
            <person name="Walker B."/>
            <person name="Young S.K."/>
            <person name="Zeng Q."/>
            <person name="Gargeya S."/>
            <person name="Fitzgerald M."/>
            <person name="Haas B."/>
            <person name="Abouelleil A."/>
            <person name="Alvarado L."/>
            <person name="Arachchi H.M."/>
            <person name="Berlin A.M."/>
            <person name="Chapman S.B."/>
            <person name="Dewar J."/>
            <person name="Goldberg J."/>
            <person name="Griggs A."/>
            <person name="Gujja S."/>
            <person name="Hansen M."/>
            <person name="Howarth C."/>
            <person name="Imamovic A."/>
            <person name="Larimer J."/>
            <person name="McCowan C."/>
            <person name="Murphy C."/>
            <person name="Neiman D."/>
            <person name="Pearson M."/>
            <person name="Priest M."/>
            <person name="Roberts A."/>
            <person name="Saif S."/>
            <person name="Shea T."/>
            <person name="Sisk P."/>
            <person name="Sykes S."/>
            <person name="Wortman J."/>
            <person name="Nusbaum C."/>
            <person name="Birren B."/>
        </authorList>
    </citation>
    <scope>NUCLEOTIDE SEQUENCE [LARGE SCALE GENOMIC DNA]</scope>
    <source>
        <strain evidence="5 8">NIPH 713</strain>
    </source>
</reference>
<dbReference type="EMBL" id="APRJ01000010">
    <property type="protein sequence ID" value="ENW87454.1"/>
    <property type="molecule type" value="Genomic_DNA"/>
</dbReference>
<dbReference type="RefSeq" id="WP_005169956.1">
    <property type="nucleotide sequence ID" value="NZ_CBDBYO010000008.1"/>
</dbReference>
<evidence type="ECO:0000313" key="10">
    <source>
        <dbReference type="Proteomes" id="UP000243446"/>
    </source>
</evidence>
<reference evidence="7 10" key="2">
    <citation type="submission" date="2017-11" db="EMBL/GenBank/DDBJ databases">
        <title>Revising the taxonomy of the Acinetobacter lwoffii group: the description of Acinetobacter pseudolwoffii sp. nov. and emended description of Acinetobacter lwoffii.</title>
        <authorList>
            <person name="Nemec A."/>
            <person name="Radolfova-Krizova L."/>
        </authorList>
    </citation>
    <scope>NUCLEOTIDE SEQUENCE [LARGE SCALE GENOMIC DNA]</scope>
    <source>
        <strain evidence="7 10">ANC 5044</strain>
    </source>
</reference>
<feature type="compositionally biased region" description="Low complexity" evidence="1">
    <location>
        <begin position="45"/>
        <end position="68"/>
    </location>
</feature>
<dbReference type="HOGENOM" id="CLU_052470_0_0_6"/>
<organism evidence="5 8">
    <name type="scientific">Acinetobacter pseudolwoffii</name>
    <dbReference type="NCBI Taxonomy" id="2053287"/>
    <lineage>
        <taxon>Bacteria</taxon>
        <taxon>Pseudomonadati</taxon>
        <taxon>Pseudomonadota</taxon>
        <taxon>Gammaproteobacteria</taxon>
        <taxon>Moraxellales</taxon>
        <taxon>Moraxellaceae</taxon>
        <taxon>Acinetobacter</taxon>
    </lineage>
</organism>
<keyword evidence="3" id="KW-0732">Signal</keyword>
<feature type="region of interest" description="Disordered" evidence="1">
    <location>
        <begin position="151"/>
        <end position="188"/>
    </location>
</feature>
<dbReference type="EMBL" id="PGOZ01000012">
    <property type="protein sequence ID" value="PJI32143.1"/>
    <property type="molecule type" value="Genomic_DNA"/>
</dbReference>
<protein>
    <submittedName>
        <fullName evidence="6">Transporter</fullName>
    </submittedName>
</protein>
<dbReference type="GeneID" id="97175852"/>
<name>N9MAV3_9GAMM</name>
<evidence type="ECO:0000313" key="6">
    <source>
        <dbReference type="EMBL" id="PJI32143.1"/>
    </source>
</evidence>
<feature type="signal peptide" evidence="3">
    <location>
        <begin position="1"/>
        <end position="26"/>
    </location>
</feature>
<dbReference type="Pfam" id="PF04280">
    <property type="entry name" value="Tim44"/>
    <property type="match status" value="1"/>
</dbReference>
<dbReference type="InterPro" id="IPR032710">
    <property type="entry name" value="NTF2-like_dom_sf"/>
</dbReference>
<keyword evidence="2" id="KW-1133">Transmembrane helix</keyword>